<organism evidence="2">
    <name type="scientific">hydrothermal vent metagenome</name>
    <dbReference type="NCBI Taxonomy" id="652676"/>
    <lineage>
        <taxon>unclassified sequences</taxon>
        <taxon>metagenomes</taxon>
        <taxon>ecological metagenomes</taxon>
    </lineage>
</organism>
<dbReference type="EMBL" id="FPHZ01000053">
    <property type="protein sequence ID" value="SFV87638.1"/>
    <property type="molecule type" value="Genomic_DNA"/>
</dbReference>
<keyword evidence="1" id="KW-0472">Membrane</keyword>
<keyword evidence="1" id="KW-0812">Transmembrane</keyword>
<feature type="transmembrane region" description="Helical" evidence="1">
    <location>
        <begin position="31"/>
        <end position="52"/>
    </location>
</feature>
<accession>A0A1W1E197</accession>
<dbReference type="AlphaFoldDB" id="A0A1W1E197"/>
<evidence type="ECO:0000256" key="1">
    <source>
        <dbReference type="SAM" id="Phobius"/>
    </source>
</evidence>
<gene>
    <name evidence="2" type="ORF">MNB_SUP05-SYMBIONT-5-1154</name>
</gene>
<protein>
    <submittedName>
        <fullName evidence="2">Uncharacterized protein</fullName>
    </submittedName>
</protein>
<sequence>MKLKKLLIAGLVSTTSLSVLAFIGTKQAEISNFKPFAIIIIVALILGVVAYYQKQLQHH</sequence>
<evidence type="ECO:0000313" key="2">
    <source>
        <dbReference type="EMBL" id="SFV87638.1"/>
    </source>
</evidence>
<reference evidence="2" key="1">
    <citation type="submission" date="2016-10" db="EMBL/GenBank/DDBJ databases">
        <authorList>
            <person name="de Groot N.N."/>
        </authorList>
    </citation>
    <scope>NUCLEOTIDE SEQUENCE</scope>
</reference>
<keyword evidence="1" id="KW-1133">Transmembrane helix</keyword>
<name>A0A1W1E197_9ZZZZ</name>
<proteinExistence type="predicted"/>